<dbReference type="OrthoDB" id="1971573at2"/>
<gene>
    <name evidence="1" type="ORF">FNY66_05785</name>
</gene>
<reference evidence="1" key="1">
    <citation type="submission" date="2019-07" db="EMBL/GenBank/DDBJ databases">
        <authorList>
            <person name="Wongkuna S."/>
            <person name="Scaria J."/>
        </authorList>
    </citation>
    <scope>NUCLEOTIDE SEQUENCE [LARGE SCALE GENOMIC DNA]</scope>
    <source>
        <strain evidence="1">SW178</strain>
    </source>
</reference>
<comment type="caution">
    <text evidence="1">The sequence shown here is derived from an EMBL/GenBank/DDBJ whole genome shotgun (WGS) entry which is preliminary data.</text>
</comment>
<evidence type="ECO:0000313" key="1">
    <source>
        <dbReference type="EMBL" id="KAA8501951.1"/>
    </source>
</evidence>
<organism evidence="1 2">
    <name type="scientific">Mediterraneibacter catenae</name>
    <dbReference type="NCBI Taxonomy" id="2594882"/>
    <lineage>
        <taxon>Bacteria</taxon>
        <taxon>Bacillati</taxon>
        <taxon>Bacillota</taxon>
        <taxon>Clostridia</taxon>
        <taxon>Lachnospirales</taxon>
        <taxon>Lachnospiraceae</taxon>
        <taxon>Mediterraneibacter</taxon>
    </lineage>
</organism>
<protein>
    <recommendedName>
        <fullName evidence="3">DUF5348 domain-containing protein</fullName>
    </recommendedName>
</protein>
<proteinExistence type="predicted"/>
<dbReference type="AlphaFoldDB" id="A0A5M9I305"/>
<dbReference type="RefSeq" id="WP_150310550.1">
    <property type="nucleotide sequence ID" value="NZ_VMSO01000005.1"/>
</dbReference>
<accession>A0A5M9I305</accession>
<dbReference type="EMBL" id="VMSO01000005">
    <property type="protein sequence ID" value="KAA8501951.1"/>
    <property type="molecule type" value="Genomic_DNA"/>
</dbReference>
<evidence type="ECO:0000313" key="2">
    <source>
        <dbReference type="Proteomes" id="UP000322025"/>
    </source>
</evidence>
<sequence>MITGVLNTDSKAGVYITDEKQSRSVNVRPGQYLYLAVNDCWIPVIIRYSPRSHGWVFQNLENIDVDGQKVMMK</sequence>
<evidence type="ECO:0008006" key="3">
    <source>
        <dbReference type="Google" id="ProtNLM"/>
    </source>
</evidence>
<keyword evidence="2" id="KW-1185">Reference proteome</keyword>
<name>A0A5M9I305_9FIRM</name>
<dbReference type="Proteomes" id="UP000322025">
    <property type="component" value="Unassembled WGS sequence"/>
</dbReference>